<dbReference type="KEGG" id="pdf:CD630DERM_23600"/>
<dbReference type="EMBL" id="CAADAN010000001">
    <property type="protein sequence ID" value="VFD29344.1"/>
    <property type="molecule type" value="Genomic_DNA"/>
</dbReference>
<dbReference type="EMBL" id="LK932505">
    <property type="protein sequence ID" value="CDS85557.1"/>
    <property type="molecule type" value="Genomic_DNA"/>
</dbReference>
<dbReference type="EMBL" id="LK932994">
    <property type="protein sequence ID" value="CDT12813.1"/>
    <property type="molecule type" value="Genomic_DNA"/>
</dbReference>
<proteinExistence type="predicted"/>
<dbReference type="Pfam" id="PF03243">
    <property type="entry name" value="MerB"/>
    <property type="match status" value="1"/>
</dbReference>
<dbReference type="InterPro" id="IPR053717">
    <property type="entry name" value="MerB_lyase_sf"/>
</dbReference>
<dbReference type="Proteomes" id="UP000411588">
    <property type="component" value="Unassembled WGS sequence"/>
</dbReference>
<keyword evidence="4" id="KW-0456">Lyase</keyword>
<dbReference type="EMBL" id="LK932402">
    <property type="protein sequence ID" value="CDS87833.1"/>
    <property type="molecule type" value="Genomic_DNA"/>
</dbReference>
<evidence type="ECO:0000313" key="2">
    <source>
        <dbReference type="EMBL" id="CDS87833.1"/>
    </source>
</evidence>
<dbReference type="GO" id="GO:0018836">
    <property type="term" value="F:alkylmercury lyase activity"/>
    <property type="evidence" value="ECO:0007669"/>
    <property type="project" value="InterPro"/>
</dbReference>
<dbReference type="NCBIfam" id="NF040728">
    <property type="entry name" value="MerB_rel_SaoL"/>
    <property type="match status" value="1"/>
</dbReference>
<accession>A0A069A4H4</accession>
<reference evidence="1" key="1">
    <citation type="submission" date="2014-07" db="EMBL/GenBank/DDBJ databases">
        <authorList>
            <person name="Monot Marc"/>
        </authorList>
    </citation>
    <scope>NUCLEOTIDE SEQUENCE</scope>
    <source>
        <strain evidence="3">7032989</strain>
        <strain evidence="2">7032994</strain>
    </source>
</reference>
<gene>
    <name evidence="3" type="ORF">BN1095_330012</name>
    <name evidence="1" type="ORF">BN1096_520354</name>
    <name evidence="2" type="ORF">BN1097_630265</name>
    <name evidence="4" type="ORF">SAMEA1402399_00384</name>
</gene>
<dbReference type="Gene3D" id="3.30.450.410">
    <property type="match status" value="1"/>
</dbReference>
<reference evidence="4 5" key="2">
    <citation type="submission" date="2019-02" db="EMBL/GenBank/DDBJ databases">
        <authorList>
            <consortium name="Pathogen Informatics"/>
        </authorList>
    </citation>
    <scope>NUCLEOTIDE SEQUENCE [LARGE SCALE GENOMIC DNA]</scope>
    <source>
        <strain evidence="5">clo34</strain>
        <strain evidence="4">Clo34</strain>
    </source>
</reference>
<evidence type="ECO:0000313" key="3">
    <source>
        <dbReference type="EMBL" id="CDT12813.1"/>
    </source>
</evidence>
<organism evidence="1">
    <name type="scientific">Clostridioides difficile</name>
    <name type="common">Peptoclostridium difficile</name>
    <dbReference type="NCBI Taxonomy" id="1496"/>
    <lineage>
        <taxon>Bacteria</taxon>
        <taxon>Bacillati</taxon>
        <taxon>Bacillota</taxon>
        <taxon>Clostridia</taxon>
        <taxon>Peptostreptococcales</taxon>
        <taxon>Peptostreptococcaceae</taxon>
        <taxon>Clostridioides</taxon>
    </lineage>
</organism>
<dbReference type="SUPFAM" id="SSF160387">
    <property type="entry name" value="NosL/MerB-like"/>
    <property type="match status" value="1"/>
</dbReference>
<protein>
    <submittedName>
        <fullName evidence="4">Alkylmercury lyase</fullName>
    </submittedName>
</protein>
<evidence type="ECO:0000313" key="5">
    <source>
        <dbReference type="Proteomes" id="UP000411588"/>
    </source>
</evidence>
<dbReference type="AlphaFoldDB" id="A0A069A4H4"/>
<dbReference type="PATRIC" id="fig|1496.1373.peg.2918"/>
<sequence length="161" mass="18427">MSQIEKYNSLDNTQQKIRISIMDMIIDKGSSVTLQEVTEYVSKKLNIEKEYIERTLQYFIYKNIMVVDGNSINFIYPVSALPTNHKVTLRDNRSFSAMCAIDAIGTSCTFNQDIKINSICSATGKEIEVIIKNEKIEYVNNPNLRVLHINLDKHLNWAASC</sequence>
<dbReference type="InterPro" id="IPR004927">
    <property type="entry name" value="MerB"/>
</dbReference>
<evidence type="ECO:0000313" key="4">
    <source>
        <dbReference type="EMBL" id="VFD29344.1"/>
    </source>
</evidence>
<evidence type="ECO:0000313" key="1">
    <source>
        <dbReference type="EMBL" id="CDS85557.1"/>
    </source>
</evidence>
<name>A0A069A4H4_CLODI</name>